<organism evidence="6 7">
    <name type="scientific">Alcaligenes endophyticus</name>
    <dbReference type="NCBI Taxonomy" id="1929088"/>
    <lineage>
        <taxon>Bacteria</taxon>
        <taxon>Pseudomonadati</taxon>
        <taxon>Pseudomonadota</taxon>
        <taxon>Betaproteobacteria</taxon>
        <taxon>Burkholderiales</taxon>
        <taxon>Alcaligenaceae</taxon>
        <taxon>Alcaligenes</taxon>
    </lineage>
</organism>
<reference evidence="6" key="1">
    <citation type="submission" date="2021-11" db="EMBL/GenBank/DDBJ databases">
        <title>Draft genome sequence of Alcaligenes endophyticus type strain CCUG 75668T.</title>
        <authorList>
            <person name="Salva-Serra F."/>
            <person name="Duran R.E."/>
            <person name="Seeger M."/>
            <person name="Moore E.R.B."/>
            <person name="Jaen-Luchoro D."/>
        </authorList>
    </citation>
    <scope>NUCLEOTIDE SEQUENCE</scope>
    <source>
        <strain evidence="6">CCUG 75668</strain>
    </source>
</reference>
<dbReference type="InterPro" id="IPR020846">
    <property type="entry name" value="MFS_dom"/>
</dbReference>
<name>A0ABT8EKI7_9BURK</name>
<evidence type="ECO:0000256" key="4">
    <source>
        <dbReference type="SAM" id="Phobius"/>
    </source>
</evidence>
<dbReference type="EMBL" id="JAJHNU010000003">
    <property type="protein sequence ID" value="MDN4121819.1"/>
    <property type="molecule type" value="Genomic_DNA"/>
</dbReference>
<evidence type="ECO:0000313" key="6">
    <source>
        <dbReference type="EMBL" id="MDN4121819.1"/>
    </source>
</evidence>
<keyword evidence="3 4" id="KW-0472">Membrane</keyword>
<evidence type="ECO:0000259" key="5">
    <source>
        <dbReference type="PROSITE" id="PS50850"/>
    </source>
</evidence>
<feature type="transmembrane region" description="Helical" evidence="4">
    <location>
        <begin position="105"/>
        <end position="123"/>
    </location>
</feature>
<dbReference type="RefSeq" id="WP_266123172.1">
    <property type="nucleotide sequence ID" value="NZ_JAJHNU010000003.1"/>
</dbReference>
<accession>A0ABT8EKI7</accession>
<feature type="transmembrane region" description="Helical" evidence="4">
    <location>
        <begin position="12"/>
        <end position="31"/>
    </location>
</feature>
<protein>
    <submittedName>
        <fullName evidence="6">MFS transporter</fullName>
    </submittedName>
</protein>
<keyword evidence="1 4" id="KW-0812">Transmembrane</keyword>
<feature type="transmembrane region" description="Helical" evidence="4">
    <location>
        <begin position="164"/>
        <end position="185"/>
    </location>
</feature>
<keyword evidence="7" id="KW-1185">Reference proteome</keyword>
<dbReference type="PANTHER" id="PTHR23523:SF2">
    <property type="entry name" value="2-NITROIMIDAZOLE TRANSPORTER"/>
    <property type="match status" value="1"/>
</dbReference>
<comment type="caution">
    <text evidence="6">The sequence shown here is derived from an EMBL/GenBank/DDBJ whole genome shotgun (WGS) entry which is preliminary data.</text>
</comment>
<feature type="transmembrane region" description="Helical" evidence="4">
    <location>
        <begin position="135"/>
        <end position="158"/>
    </location>
</feature>
<feature type="transmembrane region" description="Helical" evidence="4">
    <location>
        <begin position="364"/>
        <end position="385"/>
    </location>
</feature>
<feature type="transmembrane region" description="Helical" evidence="4">
    <location>
        <begin position="83"/>
        <end position="99"/>
    </location>
</feature>
<feature type="transmembrane region" description="Helical" evidence="4">
    <location>
        <begin position="253"/>
        <end position="270"/>
    </location>
</feature>
<feature type="transmembrane region" description="Helical" evidence="4">
    <location>
        <begin position="211"/>
        <end position="233"/>
    </location>
</feature>
<dbReference type="SUPFAM" id="SSF103473">
    <property type="entry name" value="MFS general substrate transporter"/>
    <property type="match status" value="1"/>
</dbReference>
<evidence type="ECO:0000256" key="1">
    <source>
        <dbReference type="ARBA" id="ARBA00022692"/>
    </source>
</evidence>
<evidence type="ECO:0000256" key="2">
    <source>
        <dbReference type="ARBA" id="ARBA00022989"/>
    </source>
</evidence>
<evidence type="ECO:0000256" key="3">
    <source>
        <dbReference type="ARBA" id="ARBA00023136"/>
    </source>
</evidence>
<dbReference type="Proteomes" id="UP001168613">
    <property type="component" value="Unassembled WGS sequence"/>
</dbReference>
<sequence>MFKLPQLSRCNSGLLMLVAILLIAANLRAPITALPPLISLIQQDYDLSNSAAGALTALPLLAFALLSPISAKASQQVGLERTLLLALLGIAGGILLRSLPGSSFLFLGTSLIGMGIAAGNVLLPSLIKRDFPRHITTITGAYALTMGLTAALGSTLVVPLATYWGWQTALLIFLLLPLSTIVLWWPACQRPVTRAASHSATSSPLPWRNPLAWHITLFLGLNSTIFYIAITWLPAIFSAQGLSASQAGSLHGVMQLATALPGVALSPLLRRLPDQRVPAMSVALLSALSLLGWLYLPHLAALWSVLFGIGTGAGIILGLSFIGMRTHRPEQAASLSGMSQCIGYLLAAAGPIAIAQLHDRLQSWYWPLWICAGLAVLAAYMGYLAGRNIKLPA</sequence>
<dbReference type="InterPro" id="IPR052524">
    <property type="entry name" value="MFS_Cyanate_Porter"/>
</dbReference>
<feature type="transmembrane region" description="Helical" evidence="4">
    <location>
        <begin position="335"/>
        <end position="358"/>
    </location>
</feature>
<dbReference type="PROSITE" id="PS50850">
    <property type="entry name" value="MFS"/>
    <property type="match status" value="1"/>
</dbReference>
<keyword evidence="2 4" id="KW-1133">Transmembrane helix</keyword>
<dbReference type="Gene3D" id="1.20.1250.20">
    <property type="entry name" value="MFS general substrate transporter like domains"/>
    <property type="match status" value="1"/>
</dbReference>
<feature type="domain" description="Major facilitator superfamily (MFS) profile" evidence="5">
    <location>
        <begin position="14"/>
        <end position="390"/>
    </location>
</feature>
<evidence type="ECO:0000313" key="7">
    <source>
        <dbReference type="Proteomes" id="UP001168613"/>
    </source>
</evidence>
<feature type="transmembrane region" description="Helical" evidence="4">
    <location>
        <begin position="51"/>
        <end position="71"/>
    </location>
</feature>
<proteinExistence type="predicted"/>
<dbReference type="PANTHER" id="PTHR23523">
    <property type="match status" value="1"/>
</dbReference>
<dbReference type="InterPro" id="IPR011701">
    <property type="entry name" value="MFS"/>
</dbReference>
<feature type="transmembrane region" description="Helical" evidence="4">
    <location>
        <begin position="277"/>
        <end position="296"/>
    </location>
</feature>
<feature type="transmembrane region" description="Helical" evidence="4">
    <location>
        <begin position="302"/>
        <end position="323"/>
    </location>
</feature>
<gene>
    <name evidence="6" type="ORF">LMS43_11000</name>
</gene>
<dbReference type="Pfam" id="PF07690">
    <property type="entry name" value="MFS_1"/>
    <property type="match status" value="1"/>
</dbReference>
<dbReference type="InterPro" id="IPR036259">
    <property type="entry name" value="MFS_trans_sf"/>
</dbReference>